<dbReference type="InterPro" id="IPR041664">
    <property type="entry name" value="AAA_16"/>
</dbReference>
<proteinExistence type="predicted"/>
<dbReference type="InterPro" id="IPR011990">
    <property type="entry name" value="TPR-like_helical_dom_sf"/>
</dbReference>
<geneLocation type="plasmid" evidence="3 4">
    <name>unnamed1</name>
</geneLocation>
<keyword evidence="3" id="KW-0614">Plasmid</keyword>
<dbReference type="AlphaFoldDB" id="A0A7H8N010"/>
<gene>
    <name evidence="3" type="ORF">HUT09_34450</name>
</gene>
<dbReference type="InterPro" id="IPR016032">
    <property type="entry name" value="Sig_transdc_resp-reg_C-effctor"/>
</dbReference>
<dbReference type="Gene3D" id="1.10.10.10">
    <property type="entry name" value="Winged helix-like DNA-binding domain superfamily/Winged helix DNA-binding domain"/>
    <property type="match status" value="1"/>
</dbReference>
<dbReference type="GO" id="GO:0003677">
    <property type="term" value="F:DNA binding"/>
    <property type="evidence" value="ECO:0007669"/>
    <property type="project" value="InterPro"/>
</dbReference>
<dbReference type="GO" id="GO:0006355">
    <property type="term" value="P:regulation of DNA-templated transcription"/>
    <property type="evidence" value="ECO:0007669"/>
    <property type="project" value="InterPro"/>
</dbReference>
<dbReference type="SUPFAM" id="SSF48452">
    <property type="entry name" value="TPR-like"/>
    <property type="match status" value="1"/>
</dbReference>
<sequence>MMDVEAVTAPGAERPSWQETVQAVARALRTGGRVAVTGVWGAGRTTLLSEALDAAMEQGRMQVRVTCADGDQHYVFGGITQLLSALPRSPLGTVRTGWATAVDRVLHRPAGHPAGREEIAAARGAMAGLLRAAPGVDIAIDDAQWLDEASVDVLEYAARTVAAPGLAMLVSERTPGRPGVAGRLLGGHPAHIPLSALDLALTSTVVARHGLPHRSTSTVFRYCGGHRLLTEIACAGLATRPTADGQDLPSAVVQAAQVWLATLPAPVQATLLVAALARRPTVSLLERAGRARADDHVRAAVAAGVLRDDRAGNVRFTAPALADGVVGSAGQQERTDAHRSLAHAEADPVHAVRHRALSRPAATDQRLAEDTAEAAGRARTDGERALSAELFVLAAELTPVNRPALRLSRFLTAAREAAAAGDSDLTRRAANAVAASRPTPAEHVAALLAVVDSHSQALAGAAGLLERCRRLASSDPQSLAAVELRAAIRANVSNSDPHEALRAARKAAELARSAGRPVLEAAALTMRARMERVLNEGDSRATLDRALALDVAAEADGIGNSPQYLAARHAIFDDRLAEARSRLTVLLARAEQHGQEEDLVDIWRSLAEVEVRSGACAKALTWAGKALDASVAAGLSLGPACYTAALAQSAGGSFAAALRYAAYGERAAREEGDVLHRNRNLWMTGAVRLHTGDINGAVTAFALLGRTEDGHRPPDPSVFRWQPDAIEVLVAAGELTSAQNMILTFPATARQESATGAGWTRARALFLARAGETDRAVELLRAASEVFRRDGLPLEEARTHLARGRIQRAHRRQAAARTAFQDARDLYVLARARPMLATVQEHLDRLDGQGRSRGREKGRAALTDSEARLADLVSRGATNQQAAQQMYISVKTVESMLSRIYRKLHVRSRTQLLAALTMHTG</sequence>
<dbReference type="PRINTS" id="PR00038">
    <property type="entry name" value="HTHLUXR"/>
</dbReference>
<reference evidence="3 4" key="1">
    <citation type="submission" date="2020-06" db="EMBL/GenBank/DDBJ databases">
        <title>Genome mining for natural products.</title>
        <authorList>
            <person name="Zhang B."/>
            <person name="Shi J."/>
            <person name="Ge H."/>
        </authorList>
    </citation>
    <scope>NUCLEOTIDE SEQUENCE [LARGE SCALE GENOMIC DNA]</scope>
    <source>
        <strain evidence="3 4">NA06532</strain>
        <plasmid evidence="3 4">unnamed1</plasmid>
    </source>
</reference>
<evidence type="ECO:0000313" key="3">
    <source>
        <dbReference type="EMBL" id="QKW47701.1"/>
    </source>
</evidence>
<dbReference type="InterPro" id="IPR036388">
    <property type="entry name" value="WH-like_DNA-bd_sf"/>
</dbReference>
<dbReference type="InterPro" id="IPR027417">
    <property type="entry name" value="P-loop_NTPase"/>
</dbReference>
<dbReference type="CDD" id="cd06170">
    <property type="entry name" value="LuxR_C_like"/>
    <property type="match status" value="1"/>
</dbReference>
<dbReference type="PROSITE" id="PS50043">
    <property type="entry name" value="HTH_LUXR_2"/>
    <property type="match status" value="1"/>
</dbReference>
<dbReference type="SUPFAM" id="SSF46894">
    <property type="entry name" value="C-terminal effector domain of the bipartite response regulators"/>
    <property type="match status" value="1"/>
</dbReference>
<dbReference type="Pfam" id="PF13191">
    <property type="entry name" value="AAA_16"/>
    <property type="match status" value="1"/>
</dbReference>
<dbReference type="SMART" id="SM00421">
    <property type="entry name" value="HTH_LUXR"/>
    <property type="match status" value="1"/>
</dbReference>
<dbReference type="Pfam" id="PF00196">
    <property type="entry name" value="GerE"/>
    <property type="match status" value="1"/>
</dbReference>
<name>A0A7H8N010_STRMI</name>
<accession>A0A7H8N010</accession>
<dbReference type="SUPFAM" id="SSF52540">
    <property type="entry name" value="P-loop containing nucleoside triphosphate hydrolases"/>
    <property type="match status" value="1"/>
</dbReference>
<protein>
    <submittedName>
        <fullName evidence="3">AAA family ATPase</fullName>
    </submittedName>
</protein>
<organism evidence="3 4">
    <name type="scientific">Streptomyces microflavus</name>
    <name type="common">Streptomyces lipmanii</name>
    <dbReference type="NCBI Taxonomy" id="1919"/>
    <lineage>
        <taxon>Bacteria</taxon>
        <taxon>Bacillati</taxon>
        <taxon>Actinomycetota</taxon>
        <taxon>Actinomycetes</taxon>
        <taxon>Kitasatosporales</taxon>
        <taxon>Streptomycetaceae</taxon>
        <taxon>Streptomyces</taxon>
    </lineage>
</organism>
<evidence type="ECO:0000313" key="4">
    <source>
        <dbReference type="Proteomes" id="UP000509345"/>
    </source>
</evidence>
<evidence type="ECO:0000259" key="2">
    <source>
        <dbReference type="PROSITE" id="PS50043"/>
    </source>
</evidence>
<feature type="region of interest" description="Disordered" evidence="1">
    <location>
        <begin position="356"/>
        <end position="380"/>
    </location>
</feature>
<dbReference type="EMBL" id="CP054927">
    <property type="protein sequence ID" value="QKW47701.1"/>
    <property type="molecule type" value="Genomic_DNA"/>
</dbReference>
<dbReference type="InterPro" id="IPR000792">
    <property type="entry name" value="Tscrpt_reg_LuxR_C"/>
</dbReference>
<feature type="domain" description="HTH luxR-type" evidence="2">
    <location>
        <begin position="855"/>
        <end position="920"/>
    </location>
</feature>
<evidence type="ECO:0000256" key="1">
    <source>
        <dbReference type="SAM" id="MobiDB-lite"/>
    </source>
</evidence>
<dbReference type="Proteomes" id="UP000509345">
    <property type="component" value="Plasmid unnamed1"/>
</dbReference>